<reference evidence="9" key="1">
    <citation type="journal article" date="2020" name="Fungal Divers.">
        <title>Resolving the Mortierellaceae phylogeny through synthesis of multi-gene phylogenetics and phylogenomics.</title>
        <authorList>
            <person name="Vandepol N."/>
            <person name="Liber J."/>
            <person name="Desiro A."/>
            <person name="Na H."/>
            <person name="Kennedy M."/>
            <person name="Barry K."/>
            <person name="Grigoriev I.V."/>
            <person name="Miller A.N."/>
            <person name="O'Donnell K."/>
            <person name="Stajich J.E."/>
            <person name="Bonito G."/>
        </authorList>
    </citation>
    <scope>NUCLEOTIDE SEQUENCE</scope>
    <source>
        <strain evidence="9">KOD948</strain>
    </source>
</reference>
<feature type="compositionally biased region" description="Low complexity" evidence="7">
    <location>
        <begin position="707"/>
        <end position="728"/>
    </location>
</feature>
<feature type="domain" description="GATA-type" evidence="8">
    <location>
        <begin position="408"/>
        <end position="461"/>
    </location>
</feature>
<feature type="compositionally biased region" description="Polar residues" evidence="7">
    <location>
        <begin position="377"/>
        <end position="386"/>
    </location>
</feature>
<keyword evidence="2" id="KW-0479">Metal-binding</keyword>
<feature type="region of interest" description="Disordered" evidence="7">
    <location>
        <begin position="670"/>
        <end position="746"/>
    </location>
</feature>
<feature type="region of interest" description="Disordered" evidence="7">
    <location>
        <begin position="235"/>
        <end position="410"/>
    </location>
</feature>
<feature type="compositionally biased region" description="Low complexity" evidence="7">
    <location>
        <begin position="298"/>
        <end position="316"/>
    </location>
</feature>
<dbReference type="PROSITE" id="PS00344">
    <property type="entry name" value="GATA_ZN_FINGER_1"/>
    <property type="match status" value="1"/>
</dbReference>
<feature type="compositionally biased region" description="Low complexity" evidence="7">
    <location>
        <begin position="154"/>
        <end position="169"/>
    </location>
</feature>
<keyword evidence="5" id="KW-0539">Nucleus</keyword>
<evidence type="ECO:0000256" key="4">
    <source>
        <dbReference type="ARBA" id="ARBA00022833"/>
    </source>
</evidence>
<sequence>MASTTLNTNNNASTATHLQLLLQQHHALQRQEHEAKERLEREKQQLKNNSTQSSSSTTSASASALNLKADAHSVAAYMAAYLKAASTTMDRARMAVDSAATPVDEAPATIAPSSTLLYPSPPPTSSSSAAALSAPSTSSQQKTSKLGKSHIKKPSISSSDSSTRAGISSADSVPKSQHRQECHNCGVTKTPLWRRTHDRLHSLCNACGLYYKQYKANRPLAVRPTKDSLITGAESLQQQQQQQLQQHLHADMQAKRRKMGDNAAATGAGSVKHESKDESPTPSPTPLKLLLPHPPAYQQRPRSSPVQVPSPSSSPSHTVEAESEDDAGNGSEGGEERAENEAMGMDTEETGFGHQASEDDSDDSEDEDEEYVERQPRNSGSRSNMRAVTPNEDTPEPQQRSGNANTNSSPIIECANCGQTQTPLWRKDAKGQSICNACGLYARLHQRDRPVTMRKAKIARRKRDWSAAQEKMTANGGQAEQGRSKKRKEKTAGTASVSVPTSASAGENHTEVRAMNIPVTSEHEADESSLCLMEQGAEDHHEIPTPVSNASLSPMMSGSMPTMTLGNGALSPSLTASPPTPVLASPHFLNAASSFPGLNPHFFQQYQQQLQNHAAFSAVTGLNPPISTATTEGLPLIGDNWLSQLYSQYPSAPLLHAAALSRDPMALAGLQQRQQKMSTPLSPVSLTNVQSFSPLKPNPVVTSAPAQRSLQQQQQQQQKQQRQSQQHQSQHDQRQNNCSKKPQGPLILDSTRFTRLMNQMSKPQLSMFLTILEERCGALRHRLSGEDDEVERVDTNEMMMMLNNPQFTSMEGALNSSSSTTVSSNSASANILAMSDMEQDYGRPNHLKTMENNAADFMM</sequence>
<feature type="region of interest" description="Disordered" evidence="7">
    <location>
        <begin position="460"/>
        <end position="506"/>
    </location>
</feature>
<dbReference type="GO" id="GO:0000981">
    <property type="term" value="F:DNA-binding transcription factor activity, RNA polymerase II-specific"/>
    <property type="evidence" value="ECO:0007669"/>
    <property type="project" value="TreeGrafter"/>
</dbReference>
<dbReference type="PROSITE" id="PS50114">
    <property type="entry name" value="GATA_ZN_FINGER_2"/>
    <property type="match status" value="2"/>
</dbReference>
<evidence type="ECO:0000256" key="1">
    <source>
        <dbReference type="ARBA" id="ARBA00004123"/>
    </source>
</evidence>
<evidence type="ECO:0000313" key="10">
    <source>
        <dbReference type="Proteomes" id="UP000726737"/>
    </source>
</evidence>
<dbReference type="InterPro" id="IPR000679">
    <property type="entry name" value="Znf_GATA"/>
</dbReference>
<gene>
    <name evidence="9" type="primary">CIR1_1</name>
    <name evidence="9" type="ORF">BG011_002005</name>
</gene>
<dbReference type="PANTHER" id="PTHR10071:SF281">
    <property type="entry name" value="BOX A-BINDING FACTOR-RELATED"/>
    <property type="match status" value="1"/>
</dbReference>
<evidence type="ECO:0000256" key="7">
    <source>
        <dbReference type="SAM" id="MobiDB-lite"/>
    </source>
</evidence>
<dbReference type="InterPro" id="IPR039355">
    <property type="entry name" value="Transcription_factor_GATA"/>
</dbReference>
<keyword evidence="10" id="KW-1185">Reference proteome</keyword>
<proteinExistence type="predicted"/>
<dbReference type="EMBL" id="JAAAJA010000016">
    <property type="protein sequence ID" value="KAG0266515.1"/>
    <property type="molecule type" value="Genomic_DNA"/>
</dbReference>
<dbReference type="PRINTS" id="PR00619">
    <property type="entry name" value="GATAZNFINGER"/>
</dbReference>
<evidence type="ECO:0000256" key="6">
    <source>
        <dbReference type="PROSITE-ProRule" id="PRU00094"/>
    </source>
</evidence>
<dbReference type="InterPro" id="IPR013088">
    <property type="entry name" value="Znf_NHR/GATA"/>
</dbReference>
<keyword evidence="3 6" id="KW-0863">Zinc-finger</keyword>
<feature type="region of interest" description="Disordered" evidence="7">
    <location>
        <begin position="112"/>
        <end position="181"/>
    </location>
</feature>
<dbReference type="OrthoDB" id="515401at2759"/>
<dbReference type="Gene3D" id="3.30.50.10">
    <property type="entry name" value="Erythroid Transcription Factor GATA-1, subunit A"/>
    <property type="match status" value="2"/>
</dbReference>
<feature type="compositionally biased region" description="Acidic residues" evidence="7">
    <location>
        <begin position="358"/>
        <end position="371"/>
    </location>
</feature>
<feature type="compositionally biased region" description="Low complexity" evidence="7">
    <location>
        <begin position="125"/>
        <end position="139"/>
    </location>
</feature>
<feature type="compositionally biased region" description="Low complexity" evidence="7">
    <location>
        <begin position="46"/>
        <end position="59"/>
    </location>
</feature>
<evidence type="ECO:0000256" key="3">
    <source>
        <dbReference type="ARBA" id="ARBA00022771"/>
    </source>
</evidence>
<dbReference type="SUPFAM" id="SSF57716">
    <property type="entry name" value="Glucocorticoid receptor-like (DNA-binding domain)"/>
    <property type="match status" value="2"/>
</dbReference>
<dbReference type="Pfam" id="PF00320">
    <property type="entry name" value="GATA"/>
    <property type="match status" value="2"/>
</dbReference>
<dbReference type="SMART" id="SM00401">
    <property type="entry name" value="ZnF_GATA"/>
    <property type="match status" value="2"/>
</dbReference>
<dbReference type="GO" id="GO:0045944">
    <property type="term" value="P:positive regulation of transcription by RNA polymerase II"/>
    <property type="evidence" value="ECO:0007669"/>
    <property type="project" value="TreeGrafter"/>
</dbReference>
<feature type="compositionally biased region" description="Low complexity" evidence="7">
    <location>
        <begin position="492"/>
        <end position="506"/>
    </location>
</feature>
<evidence type="ECO:0000256" key="2">
    <source>
        <dbReference type="ARBA" id="ARBA00022723"/>
    </source>
</evidence>
<accession>A0A9P6QDZ8</accession>
<dbReference type="GO" id="GO:0008270">
    <property type="term" value="F:zinc ion binding"/>
    <property type="evidence" value="ECO:0007669"/>
    <property type="project" value="UniProtKB-KW"/>
</dbReference>
<dbReference type="CDD" id="cd00202">
    <property type="entry name" value="ZnF_GATA"/>
    <property type="match status" value="2"/>
</dbReference>
<keyword evidence="4" id="KW-0862">Zinc</keyword>
<dbReference type="AlphaFoldDB" id="A0A9P6QDZ8"/>
<feature type="compositionally biased region" description="Polar residues" evidence="7">
    <location>
        <begin position="396"/>
        <end position="410"/>
    </location>
</feature>
<comment type="subcellular location">
    <subcellularLocation>
        <location evidence="1">Nucleus</location>
    </subcellularLocation>
</comment>
<feature type="domain" description="GATA-type" evidence="8">
    <location>
        <begin position="176"/>
        <end position="223"/>
    </location>
</feature>
<dbReference type="GO" id="GO:0005634">
    <property type="term" value="C:nucleus"/>
    <property type="evidence" value="ECO:0007669"/>
    <property type="project" value="UniProtKB-SubCell"/>
</dbReference>
<feature type="region of interest" description="Disordered" evidence="7">
    <location>
        <begin position="24"/>
        <end position="59"/>
    </location>
</feature>
<dbReference type="Proteomes" id="UP000726737">
    <property type="component" value="Unassembled WGS sequence"/>
</dbReference>
<organism evidence="9 10">
    <name type="scientific">Mortierella polycephala</name>
    <dbReference type="NCBI Taxonomy" id="41804"/>
    <lineage>
        <taxon>Eukaryota</taxon>
        <taxon>Fungi</taxon>
        <taxon>Fungi incertae sedis</taxon>
        <taxon>Mucoromycota</taxon>
        <taxon>Mortierellomycotina</taxon>
        <taxon>Mortierellomycetes</taxon>
        <taxon>Mortierellales</taxon>
        <taxon>Mortierellaceae</taxon>
        <taxon>Mortierella</taxon>
    </lineage>
</organism>
<dbReference type="GO" id="GO:0000978">
    <property type="term" value="F:RNA polymerase II cis-regulatory region sequence-specific DNA binding"/>
    <property type="evidence" value="ECO:0007669"/>
    <property type="project" value="TreeGrafter"/>
</dbReference>
<name>A0A9P6QDZ8_9FUNG</name>
<feature type="compositionally biased region" description="Low complexity" evidence="7">
    <location>
        <begin position="236"/>
        <end position="247"/>
    </location>
</feature>
<feature type="compositionally biased region" description="Polar residues" evidence="7">
    <location>
        <begin position="671"/>
        <end position="693"/>
    </location>
</feature>
<dbReference type="GO" id="GO:0000122">
    <property type="term" value="P:negative regulation of transcription by RNA polymerase II"/>
    <property type="evidence" value="ECO:0007669"/>
    <property type="project" value="TreeGrafter"/>
</dbReference>
<evidence type="ECO:0000259" key="8">
    <source>
        <dbReference type="PROSITE" id="PS50114"/>
    </source>
</evidence>
<comment type="caution">
    <text evidence="9">The sequence shown here is derived from an EMBL/GenBank/DDBJ whole genome shotgun (WGS) entry which is preliminary data.</text>
</comment>
<evidence type="ECO:0000313" key="9">
    <source>
        <dbReference type="EMBL" id="KAG0266515.1"/>
    </source>
</evidence>
<feature type="compositionally biased region" description="Basic and acidic residues" evidence="7">
    <location>
        <begin position="29"/>
        <end position="45"/>
    </location>
</feature>
<protein>
    <submittedName>
        <fullName evidence="9">Electron transfer flavoprotein subunit</fullName>
    </submittedName>
</protein>
<evidence type="ECO:0000256" key="5">
    <source>
        <dbReference type="ARBA" id="ARBA00023242"/>
    </source>
</evidence>
<dbReference type="PANTHER" id="PTHR10071">
    <property type="entry name" value="TRANSCRIPTION FACTOR GATA FAMILY MEMBER"/>
    <property type="match status" value="1"/>
</dbReference>